<organism evidence="5 6">
    <name type="scientific">Paenibacillus mucilaginosus (strain KNP414)</name>
    <dbReference type="NCBI Taxonomy" id="1036673"/>
    <lineage>
        <taxon>Bacteria</taxon>
        <taxon>Bacillati</taxon>
        <taxon>Bacillota</taxon>
        <taxon>Bacilli</taxon>
        <taxon>Bacillales</taxon>
        <taxon>Paenibacillaceae</taxon>
        <taxon>Paenibacillus</taxon>
    </lineage>
</organism>
<dbReference type="Gene3D" id="1.10.1040.10">
    <property type="entry name" value="N-(1-d-carboxylethyl)-l-norvaline Dehydrogenase, domain 2"/>
    <property type="match status" value="1"/>
</dbReference>
<dbReference type="KEGG" id="pms:KNP414_06998"/>
<dbReference type="RefSeq" id="WP_013920652.1">
    <property type="nucleotide sequence ID" value="NC_015690.1"/>
</dbReference>
<dbReference type="SUPFAM" id="SSF48179">
    <property type="entry name" value="6-phosphogluconate dehydrogenase C-terminal domain-like"/>
    <property type="match status" value="1"/>
</dbReference>
<evidence type="ECO:0000313" key="5">
    <source>
        <dbReference type="EMBL" id="AEI45510.1"/>
    </source>
</evidence>
<reference evidence="6" key="1">
    <citation type="submission" date="2011-06" db="EMBL/GenBank/DDBJ databases">
        <title>Complete genome sequence of Paenibacillus mucilaginosus KNP414.</title>
        <authorList>
            <person name="Wang J."/>
            <person name="Hu S."/>
            <person name="Hu X."/>
            <person name="Zhang B."/>
            <person name="Dong D."/>
            <person name="Zhang S."/>
            <person name="Zhao K."/>
            <person name="Wu D."/>
        </authorList>
    </citation>
    <scope>NUCLEOTIDE SEQUENCE [LARGE SCALE GENOMIC DNA]</scope>
    <source>
        <strain evidence="6">KNP414</strain>
    </source>
</reference>
<dbReference type="InterPro" id="IPR013328">
    <property type="entry name" value="6PGD_dom2"/>
</dbReference>
<dbReference type="PIRSF" id="PIRSF000103">
    <property type="entry name" value="HIBADH"/>
    <property type="match status" value="1"/>
</dbReference>
<dbReference type="GO" id="GO:0050661">
    <property type="term" value="F:NADP binding"/>
    <property type="evidence" value="ECO:0007669"/>
    <property type="project" value="InterPro"/>
</dbReference>
<evidence type="ECO:0000256" key="1">
    <source>
        <dbReference type="ARBA" id="ARBA00009080"/>
    </source>
</evidence>
<proteinExistence type="inferred from homology"/>
<evidence type="ECO:0000256" key="2">
    <source>
        <dbReference type="ARBA" id="ARBA00023002"/>
    </source>
</evidence>
<dbReference type="GO" id="GO:0016491">
    <property type="term" value="F:oxidoreductase activity"/>
    <property type="evidence" value="ECO:0007669"/>
    <property type="project" value="UniProtKB-KW"/>
</dbReference>
<feature type="domain" description="NADPH-dependent reductive aminase-like C-terminal" evidence="4">
    <location>
        <begin position="175"/>
        <end position="300"/>
    </location>
</feature>
<evidence type="ECO:0000313" key="6">
    <source>
        <dbReference type="Proteomes" id="UP000006620"/>
    </source>
</evidence>
<dbReference type="HOGENOM" id="CLU_035117_2_1_9"/>
<accession>F8FIQ6</accession>
<dbReference type="InterPro" id="IPR015815">
    <property type="entry name" value="HIBADH-related"/>
</dbReference>
<sequence>MMNKEQAQIRMNPEDRPPVTVVGLGPMGRALAGAFLRGGHPVTVWNRTAGKAGELVAQGAFLADSLTAAVSASPLVIVCVLDYHVVRTLLGPEAQALGGRTLVNLTADTPSRSREMAAWAAGHGIDYLDGAIMTPTPTIGSPAAVVLYSGPEAVYEASRPALAAIGGSASYLGTDPGRAAAYDVALLDVFWTAMSGYTHALALARAERIAPREFAAYAKGIAAILPDIMEYMAAFVEEGHHPGDASNLNSAAAGMDHIIQASEDHGMEAGVMKAARALVQRALDAGHGNDGFSWLTGLLEKDSV</sequence>
<dbReference type="Proteomes" id="UP000006620">
    <property type="component" value="Chromosome"/>
</dbReference>
<gene>
    <name evidence="5" type="ordered locus">KNP414_06998</name>
</gene>
<dbReference type="InterPro" id="IPR048666">
    <property type="entry name" value="RedAm-like_C"/>
</dbReference>
<comment type="similarity">
    <text evidence="1">Belongs to the HIBADH-related family.</text>
</comment>
<evidence type="ECO:0000259" key="3">
    <source>
        <dbReference type="Pfam" id="PF03446"/>
    </source>
</evidence>
<dbReference type="EMBL" id="CP002869">
    <property type="protein sequence ID" value="AEI45510.1"/>
    <property type="molecule type" value="Genomic_DNA"/>
</dbReference>
<dbReference type="InterPro" id="IPR006115">
    <property type="entry name" value="6PGDH_NADP-bd"/>
</dbReference>
<dbReference type="Pfam" id="PF03446">
    <property type="entry name" value="NAD_binding_2"/>
    <property type="match status" value="1"/>
</dbReference>
<dbReference type="Gene3D" id="3.40.50.720">
    <property type="entry name" value="NAD(P)-binding Rossmann-like Domain"/>
    <property type="match status" value="1"/>
</dbReference>
<dbReference type="PATRIC" id="fig|1036673.3.peg.6529"/>
<dbReference type="PANTHER" id="PTHR43580:SF2">
    <property type="entry name" value="CYTOKINE-LIKE NUCLEAR FACTOR N-PAC"/>
    <property type="match status" value="1"/>
</dbReference>
<dbReference type="Pfam" id="PF21761">
    <property type="entry name" value="RedAm-like_C"/>
    <property type="match status" value="1"/>
</dbReference>
<name>F8FIQ6_PAEMK</name>
<dbReference type="InterPro" id="IPR036291">
    <property type="entry name" value="NAD(P)-bd_dom_sf"/>
</dbReference>
<dbReference type="AlphaFoldDB" id="F8FIQ6"/>
<dbReference type="InterPro" id="IPR051265">
    <property type="entry name" value="HIBADH-related_NP60_sf"/>
</dbReference>
<protein>
    <submittedName>
        <fullName evidence="5">Dehydrogenase</fullName>
    </submittedName>
</protein>
<dbReference type="InterPro" id="IPR008927">
    <property type="entry name" value="6-PGluconate_DH-like_C_sf"/>
</dbReference>
<dbReference type="SUPFAM" id="SSF51735">
    <property type="entry name" value="NAD(P)-binding Rossmann-fold domains"/>
    <property type="match status" value="1"/>
</dbReference>
<dbReference type="PANTHER" id="PTHR43580">
    <property type="entry name" value="OXIDOREDUCTASE GLYR1-RELATED"/>
    <property type="match status" value="1"/>
</dbReference>
<reference evidence="5 6" key="2">
    <citation type="journal article" date="2013" name="Genome Announc.">
        <title>Genome Sequence of Growth-Improving Paenibacillus mucilaginosus Strain KNP414.</title>
        <authorList>
            <person name="Lu J.J."/>
            <person name="Wang J.F."/>
            <person name="Hu X.F."/>
        </authorList>
    </citation>
    <scope>NUCLEOTIDE SEQUENCE [LARGE SCALE GENOMIC DNA]</scope>
    <source>
        <strain evidence="5 6">KNP414</strain>
    </source>
</reference>
<keyword evidence="2" id="KW-0560">Oxidoreductase</keyword>
<evidence type="ECO:0000259" key="4">
    <source>
        <dbReference type="Pfam" id="PF21761"/>
    </source>
</evidence>
<feature type="domain" description="6-phosphogluconate dehydrogenase NADP-binding" evidence="3">
    <location>
        <begin position="19"/>
        <end position="173"/>
    </location>
</feature>